<accession>A0A9Q1QU29</accession>
<dbReference type="InterPro" id="IPR050142">
    <property type="entry name" value="MADS-box/MEF2_TF"/>
</dbReference>
<reference evidence="8" key="1">
    <citation type="submission" date="2022-04" db="EMBL/GenBank/DDBJ databases">
        <title>Carnegiea gigantea Genome sequencing and assembly v2.</title>
        <authorList>
            <person name="Copetti D."/>
            <person name="Sanderson M.J."/>
            <person name="Burquez A."/>
            <person name="Wojciechowski M.F."/>
        </authorList>
    </citation>
    <scope>NUCLEOTIDE SEQUENCE</scope>
    <source>
        <strain evidence="8">SGP5-SGP5p</strain>
        <tissue evidence="8">Aerial part</tissue>
    </source>
</reference>
<dbReference type="GO" id="GO:0046983">
    <property type="term" value="F:protein dimerization activity"/>
    <property type="evidence" value="ECO:0007669"/>
    <property type="project" value="InterPro"/>
</dbReference>
<dbReference type="PROSITE" id="PS50066">
    <property type="entry name" value="MADS_BOX_2"/>
    <property type="match status" value="1"/>
</dbReference>
<dbReference type="Pfam" id="PF00319">
    <property type="entry name" value="SRF-TF"/>
    <property type="match status" value="1"/>
</dbReference>
<dbReference type="SUPFAM" id="SSF55455">
    <property type="entry name" value="SRF-like"/>
    <property type="match status" value="1"/>
</dbReference>
<dbReference type="GO" id="GO:0003677">
    <property type="term" value="F:DNA binding"/>
    <property type="evidence" value="ECO:0007669"/>
    <property type="project" value="UniProtKB-KW"/>
</dbReference>
<dbReference type="PANTHER" id="PTHR48019">
    <property type="entry name" value="SERUM RESPONSE FACTOR HOMOLOG"/>
    <property type="match status" value="1"/>
</dbReference>
<proteinExistence type="predicted"/>
<evidence type="ECO:0000256" key="5">
    <source>
        <dbReference type="ARBA" id="ARBA00023242"/>
    </source>
</evidence>
<dbReference type="InterPro" id="IPR002100">
    <property type="entry name" value="TF_MADSbox"/>
</dbReference>
<keyword evidence="4" id="KW-0804">Transcription</keyword>
<gene>
    <name evidence="8" type="ORF">Cgig2_006130</name>
</gene>
<dbReference type="GO" id="GO:0080092">
    <property type="term" value="P:regulation of pollen tube growth"/>
    <property type="evidence" value="ECO:0007669"/>
    <property type="project" value="UniProtKB-ARBA"/>
</dbReference>
<evidence type="ECO:0000256" key="2">
    <source>
        <dbReference type="ARBA" id="ARBA00023015"/>
    </source>
</evidence>
<dbReference type="EMBL" id="JAKOGI010000005">
    <property type="protein sequence ID" value="KAJ8452325.1"/>
    <property type="molecule type" value="Genomic_DNA"/>
</dbReference>
<dbReference type="Proteomes" id="UP001153076">
    <property type="component" value="Unassembled WGS sequence"/>
</dbReference>
<keyword evidence="2" id="KW-0805">Transcription regulation</keyword>
<evidence type="ECO:0000256" key="6">
    <source>
        <dbReference type="SAM" id="Coils"/>
    </source>
</evidence>
<keyword evidence="9" id="KW-1185">Reference proteome</keyword>
<dbReference type="AlphaFoldDB" id="A0A9Q1QU29"/>
<keyword evidence="3" id="KW-0238">DNA-binding</keyword>
<evidence type="ECO:0000313" key="8">
    <source>
        <dbReference type="EMBL" id="KAJ8452325.1"/>
    </source>
</evidence>
<comment type="subcellular location">
    <subcellularLocation>
        <location evidence="1">Nucleus</location>
    </subcellularLocation>
</comment>
<dbReference type="GO" id="GO:0010152">
    <property type="term" value="P:pollen maturation"/>
    <property type="evidence" value="ECO:0007669"/>
    <property type="project" value="UniProtKB-ARBA"/>
</dbReference>
<dbReference type="OrthoDB" id="1898716at2759"/>
<evidence type="ECO:0000313" key="9">
    <source>
        <dbReference type="Proteomes" id="UP001153076"/>
    </source>
</evidence>
<protein>
    <recommendedName>
        <fullName evidence="7">MADS-box domain-containing protein</fullName>
    </recommendedName>
</protein>
<keyword evidence="5" id="KW-0539">Nucleus</keyword>
<dbReference type="GO" id="GO:0005634">
    <property type="term" value="C:nucleus"/>
    <property type="evidence" value="ECO:0007669"/>
    <property type="project" value="UniProtKB-SubCell"/>
</dbReference>
<evidence type="ECO:0000256" key="3">
    <source>
        <dbReference type="ARBA" id="ARBA00023125"/>
    </source>
</evidence>
<dbReference type="InterPro" id="IPR036879">
    <property type="entry name" value="TF_MADSbox_sf"/>
</dbReference>
<feature type="coiled-coil region" evidence="6">
    <location>
        <begin position="132"/>
        <end position="188"/>
    </location>
</feature>
<keyword evidence="6" id="KW-0175">Coiled coil</keyword>
<evidence type="ECO:0000259" key="7">
    <source>
        <dbReference type="PROSITE" id="PS50066"/>
    </source>
</evidence>
<dbReference type="PRINTS" id="PR00404">
    <property type="entry name" value="MADSDOMAIN"/>
</dbReference>
<evidence type="ECO:0000256" key="4">
    <source>
        <dbReference type="ARBA" id="ARBA00023163"/>
    </source>
</evidence>
<feature type="domain" description="MADS-box" evidence="7">
    <location>
        <begin position="1"/>
        <end position="61"/>
    </location>
</feature>
<evidence type="ECO:0000256" key="1">
    <source>
        <dbReference type="ARBA" id="ARBA00004123"/>
    </source>
</evidence>
<dbReference type="SMART" id="SM00432">
    <property type="entry name" value="MADS"/>
    <property type="match status" value="1"/>
</dbReference>
<sequence length="474" mass="53471">MGRVKLKIKRLESSSNRQITFAKRKNGITKKAKELAILCDIDIILLMFSPTGKPSAYFGERGNFEQVIAKFAQLTPQERAKRKLESLEVRFMPTTFLKISCPVVSRALKKTFKKLDHDVNIEDFVGTSSQTAEELTNKIRLLQAQIAEAHKRLSYWNNPDKIDNVEHLQQMEDSLRESLNQIRLQKENIGKHQIVPLDCSSQFQNGMHLPLMMSALQESQHLPWLPGNENQALMLPDEPNFLPHRDLKCAPDPSLPGYPGYYGNVKVELDNNRPCDNVRSDCGSLSELTGTGFLGVQIGEQYPYSPYCNLSLPEEKKVIEDNGVSFQGNTLDYQVGGHFDLPRSIYDTRPQPWVPSALPCPIPMFNDNAYPQLTEYWFFPSIFHASPPRTFYGALHALQVHNPAILFIFSAAELVLGTCSTFHSKSGRWCCAMGLIGAAEGYQMAPALSRYAEPQIPRMPTLPISLHHHLSLDT</sequence>
<comment type="caution">
    <text evidence="8">The sequence shown here is derived from an EMBL/GenBank/DDBJ whole genome shotgun (WGS) entry which is preliminary data.</text>
</comment>
<organism evidence="8 9">
    <name type="scientific">Carnegiea gigantea</name>
    <dbReference type="NCBI Taxonomy" id="171969"/>
    <lineage>
        <taxon>Eukaryota</taxon>
        <taxon>Viridiplantae</taxon>
        <taxon>Streptophyta</taxon>
        <taxon>Embryophyta</taxon>
        <taxon>Tracheophyta</taxon>
        <taxon>Spermatophyta</taxon>
        <taxon>Magnoliopsida</taxon>
        <taxon>eudicotyledons</taxon>
        <taxon>Gunneridae</taxon>
        <taxon>Pentapetalae</taxon>
        <taxon>Caryophyllales</taxon>
        <taxon>Cactineae</taxon>
        <taxon>Cactaceae</taxon>
        <taxon>Cactoideae</taxon>
        <taxon>Echinocereeae</taxon>
        <taxon>Carnegiea</taxon>
    </lineage>
</organism>
<name>A0A9Q1QU29_9CARY</name>
<dbReference type="FunFam" id="3.40.1810.10:FF:000010">
    <property type="entry name" value="Agamous-like MADS-box protein AGL30"/>
    <property type="match status" value="1"/>
</dbReference>
<dbReference type="Gene3D" id="3.40.1810.10">
    <property type="entry name" value="Transcription factor, MADS-box"/>
    <property type="match status" value="1"/>
</dbReference>